<dbReference type="Proteomes" id="UP000006591">
    <property type="component" value="Chromosome 11"/>
</dbReference>
<evidence type="ECO:0000313" key="2">
    <source>
        <dbReference type="EnsemblPlants" id="ONIVA11G17130.1"/>
    </source>
</evidence>
<feature type="compositionally biased region" description="Basic and acidic residues" evidence="1">
    <location>
        <begin position="18"/>
        <end position="27"/>
    </location>
</feature>
<dbReference type="Gramene" id="ONIVA11G17130.1">
    <property type="protein sequence ID" value="ONIVA11G17130.1"/>
    <property type="gene ID" value="ONIVA11G17130"/>
</dbReference>
<proteinExistence type="predicted"/>
<accession>A0A0E0J3C7</accession>
<evidence type="ECO:0000256" key="1">
    <source>
        <dbReference type="SAM" id="MobiDB-lite"/>
    </source>
</evidence>
<dbReference type="AlphaFoldDB" id="A0A0E0J3C7"/>
<name>A0A0E0J3C7_ORYNI</name>
<keyword evidence="3" id="KW-1185">Reference proteome</keyword>
<organism evidence="2">
    <name type="scientific">Oryza nivara</name>
    <name type="common">Indian wild rice</name>
    <name type="synonym">Oryza sativa f. spontanea</name>
    <dbReference type="NCBI Taxonomy" id="4536"/>
    <lineage>
        <taxon>Eukaryota</taxon>
        <taxon>Viridiplantae</taxon>
        <taxon>Streptophyta</taxon>
        <taxon>Embryophyta</taxon>
        <taxon>Tracheophyta</taxon>
        <taxon>Spermatophyta</taxon>
        <taxon>Magnoliopsida</taxon>
        <taxon>Liliopsida</taxon>
        <taxon>Poales</taxon>
        <taxon>Poaceae</taxon>
        <taxon>BOP clade</taxon>
        <taxon>Oryzoideae</taxon>
        <taxon>Oryzeae</taxon>
        <taxon>Oryzinae</taxon>
        <taxon>Oryza</taxon>
    </lineage>
</organism>
<dbReference type="HOGENOM" id="CLU_2531313_0_0_1"/>
<dbReference type="EnsemblPlants" id="ONIVA11G17130.1">
    <property type="protein sequence ID" value="ONIVA11G17130.1"/>
    <property type="gene ID" value="ONIVA11G17130"/>
</dbReference>
<evidence type="ECO:0000313" key="3">
    <source>
        <dbReference type="Proteomes" id="UP000006591"/>
    </source>
</evidence>
<protein>
    <submittedName>
        <fullName evidence="2">Uncharacterized protein</fullName>
    </submittedName>
</protein>
<reference evidence="2" key="2">
    <citation type="submission" date="2018-04" db="EMBL/GenBank/DDBJ databases">
        <title>OnivRS2 (Oryza nivara Reference Sequence Version 2).</title>
        <authorList>
            <person name="Zhang J."/>
            <person name="Kudrna D."/>
            <person name="Lee S."/>
            <person name="Talag J."/>
            <person name="Rajasekar S."/>
            <person name="Welchert J."/>
            <person name="Hsing Y.-I."/>
            <person name="Wing R.A."/>
        </authorList>
    </citation>
    <scope>NUCLEOTIDE SEQUENCE [LARGE SCALE GENOMIC DNA]</scope>
    <source>
        <strain evidence="2">SL10</strain>
    </source>
</reference>
<reference evidence="2" key="1">
    <citation type="submission" date="2015-04" db="UniProtKB">
        <authorList>
            <consortium name="EnsemblPlants"/>
        </authorList>
    </citation>
    <scope>IDENTIFICATION</scope>
    <source>
        <strain evidence="2">SL10</strain>
    </source>
</reference>
<sequence>MTVNQGHVGPRLAPLLRRPPEIRENRISLRARGTRPKQASDGGRPAPEELREVAAPWAPVTHLVTELRSPKGYPESGRGAPEAT</sequence>
<feature type="region of interest" description="Disordered" evidence="1">
    <location>
        <begin position="1"/>
        <end position="48"/>
    </location>
</feature>